<feature type="compositionally biased region" description="Basic and acidic residues" evidence="2">
    <location>
        <begin position="36"/>
        <end position="50"/>
    </location>
</feature>
<feature type="compositionally biased region" description="Acidic residues" evidence="2">
    <location>
        <begin position="236"/>
        <end position="249"/>
    </location>
</feature>
<feature type="region of interest" description="Disordered" evidence="2">
    <location>
        <begin position="222"/>
        <end position="249"/>
    </location>
</feature>
<dbReference type="PANTHER" id="PTHR28527">
    <property type="entry name" value="MATING-TYPE SWITCHING PROTEIN SWI2-RELATED"/>
    <property type="match status" value="1"/>
</dbReference>
<dbReference type="AlphaFoldDB" id="A0A5N7ARJ3"/>
<feature type="compositionally biased region" description="Low complexity" evidence="2">
    <location>
        <begin position="72"/>
        <end position="81"/>
    </location>
</feature>
<accession>A0A5N7ARJ3</accession>
<keyword evidence="4" id="KW-1185">Reference proteome</keyword>
<evidence type="ECO:0000256" key="2">
    <source>
        <dbReference type="SAM" id="MobiDB-lite"/>
    </source>
</evidence>
<evidence type="ECO:0000313" key="4">
    <source>
        <dbReference type="Proteomes" id="UP000326198"/>
    </source>
</evidence>
<proteinExistence type="predicted"/>
<keyword evidence="1" id="KW-0175">Coiled coil</keyword>
<evidence type="ECO:0008006" key="5">
    <source>
        <dbReference type="Google" id="ProtNLM"/>
    </source>
</evidence>
<feature type="compositionally biased region" description="Basic and acidic residues" evidence="2">
    <location>
        <begin position="226"/>
        <end position="235"/>
    </location>
</feature>
<dbReference type="OrthoDB" id="27934at2759"/>
<feature type="region of interest" description="Disordered" evidence="2">
    <location>
        <begin position="1"/>
        <end position="111"/>
    </location>
</feature>
<gene>
    <name evidence="3" type="ORF">BDV26DRAFT_276198</name>
</gene>
<reference evidence="3 4" key="1">
    <citation type="submission" date="2019-04" db="EMBL/GenBank/DDBJ databases">
        <title>Friends and foes A comparative genomics studyof 23 Aspergillus species from section Flavi.</title>
        <authorList>
            <consortium name="DOE Joint Genome Institute"/>
            <person name="Kjaerbolling I."/>
            <person name="Vesth T."/>
            <person name="Frisvad J.C."/>
            <person name="Nybo J.L."/>
            <person name="Theobald S."/>
            <person name="Kildgaard S."/>
            <person name="Isbrandt T."/>
            <person name="Kuo A."/>
            <person name="Sato A."/>
            <person name="Lyhne E.K."/>
            <person name="Kogle M.E."/>
            <person name="Wiebenga A."/>
            <person name="Kun R.S."/>
            <person name="Lubbers R.J."/>
            <person name="Makela M.R."/>
            <person name="Barry K."/>
            <person name="Chovatia M."/>
            <person name="Clum A."/>
            <person name="Daum C."/>
            <person name="Haridas S."/>
            <person name="He G."/>
            <person name="LaButti K."/>
            <person name="Lipzen A."/>
            <person name="Mondo S."/>
            <person name="Riley R."/>
            <person name="Salamov A."/>
            <person name="Simmons B.A."/>
            <person name="Magnuson J.K."/>
            <person name="Henrissat B."/>
            <person name="Mortensen U.H."/>
            <person name="Larsen T.O."/>
            <person name="Devries R.P."/>
            <person name="Grigoriev I.V."/>
            <person name="Machida M."/>
            <person name="Baker S.E."/>
            <person name="Andersen M.R."/>
        </authorList>
    </citation>
    <scope>NUCLEOTIDE SEQUENCE [LARGE SCALE GENOMIC DNA]</scope>
    <source>
        <strain evidence="3 4">IBT 29228</strain>
    </source>
</reference>
<evidence type="ECO:0000256" key="1">
    <source>
        <dbReference type="SAM" id="Coils"/>
    </source>
</evidence>
<evidence type="ECO:0000313" key="3">
    <source>
        <dbReference type="EMBL" id="KAE8371380.1"/>
    </source>
</evidence>
<dbReference type="Gene3D" id="6.10.140.1020">
    <property type="match status" value="1"/>
</dbReference>
<feature type="coiled-coil region" evidence="1">
    <location>
        <begin position="118"/>
        <end position="145"/>
    </location>
</feature>
<dbReference type="Proteomes" id="UP000326198">
    <property type="component" value="Unassembled WGS sequence"/>
</dbReference>
<name>A0A5N7ARJ3_9EURO</name>
<organism evidence="3 4">
    <name type="scientific">Aspergillus bertholletiae</name>
    <dbReference type="NCBI Taxonomy" id="1226010"/>
    <lineage>
        <taxon>Eukaryota</taxon>
        <taxon>Fungi</taxon>
        <taxon>Dikarya</taxon>
        <taxon>Ascomycota</taxon>
        <taxon>Pezizomycotina</taxon>
        <taxon>Eurotiomycetes</taxon>
        <taxon>Eurotiomycetidae</taxon>
        <taxon>Eurotiales</taxon>
        <taxon>Aspergillaceae</taxon>
        <taxon>Aspergillus</taxon>
        <taxon>Aspergillus subgen. Circumdati</taxon>
    </lineage>
</organism>
<dbReference type="GO" id="GO:0006310">
    <property type="term" value="P:DNA recombination"/>
    <property type="evidence" value="ECO:0007669"/>
    <property type="project" value="TreeGrafter"/>
</dbReference>
<dbReference type="EMBL" id="ML736432">
    <property type="protein sequence ID" value="KAE8371380.1"/>
    <property type="molecule type" value="Genomic_DNA"/>
</dbReference>
<dbReference type="PANTHER" id="PTHR28527:SF1">
    <property type="entry name" value="SWI5-DEPENDENT RECOMBINATION DNA REPAIR PROTEIN 1"/>
    <property type="match status" value="1"/>
</dbReference>
<sequence length="278" mass="31313">MSSINLDGKRRRVESAASALSKPFKSPLRRPSQVLETKHEALSKGKENDPRGPSLKHSTASLNDARTLPVISSSPSSACPSTYKAPLTSPLSLEARKRKAQNTHLTSSKKPALSDPVILDLQKQERTLQSRLATLRSELDTAQQALRLETSTEDAELQSLITKWRTISQNAADEVFSGAQERVARIGGMRAWRERMKNSNAQWEKEEMDTWYGSAKVEGVDVDENELGRDHKESHDEEPESKEIEDEQDFTMDFMLKTLNIDLQVIGYDKAHQVWIKE</sequence>
<protein>
    <recommendedName>
        <fullName evidence="5">Swi5-dependent recombination DNA repair protein 1</fullName>
    </recommendedName>
</protein>